<dbReference type="AlphaFoldDB" id="A0A2J6TNG2"/>
<proteinExistence type="predicted"/>
<keyword evidence="4" id="KW-1185">Reference proteome</keyword>
<evidence type="ECO:0000259" key="2">
    <source>
        <dbReference type="Pfam" id="PF13472"/>
    </source>
</evidence>
<dbReference type="InParanoid" id="A0A2J6TNG2"/>
<evidence type="ECO:0000313" key="4">
    <source>
        <dbReference type="Proteomes" id="UP000235371"/>
    </source>
</evidence>
<dbReference type="GO" id="GO:0016788">
    <property type="term" value="F:hydrolase activity, acting on ester bonds"/>
    <property type="evidence" value="ECO:0007669"/>
    <property type="project" value="InterPro"/>
</dbReference>
<dbReference type="InterPro" id="IPR013830">
    <property type="entry name" value="SGNH_hydro"/>
</dbReference>
<dbReference type="PANTHER" id="PTHR37981:SF1">
    <property type="entry name" value="SGNH HYDROLASE-TYPE ESTERASE DOMAIN-CONTAINING PROTEIN"/>
    <property type="match status" value="1"/>
</dbReference>
<name>A0A2J6TNG2_9HELO</name>
<feature type="signal peptide" evidence="1">
    <location>
        <begin position="1"/>
        <end position="18"/>
    </location>
</feature>
<gene>
    <name evidence="3" type="ORF">K444DRAFT_712170</name>
</gene>
<organism evidence="3 4">
    <name type="scientific">Hyaloscypha bicolor E</name>
    <dbReference type="NCBI Taxonomy" id="1095630"/>
    <lineage>
        <taxon>Eukaryota</taxon>
        <taxon>Fungi</taxon>
        <taxon>Dikarya</taxon>
        <taxon>Ascomycota</taxon>
        <taxon>Pezizomycotina</taxon>
        <taxon>Leotiomycetes</taxon>
        <taxon>Helotiales</taxon>
        <taxon>Hyaloscyphaceae</taxon>
        <taxon>Hyaloscypha</taxon>
        <taxon>Hyaloscypha bicolor</taxon>
    </lineage>
</organism>
<dbReference type="CDD" id="cd01823">
    <property type="entry name" value="SEST_like"/>
    <property type="match status" value="1"/>
</dbReference>
<dbReference type="STRING" id="1095630.A0A2J6TNG2"/>
<evidence type="ECO:0000256" key="1">
    <source>
        <dbReference type="SAM" id="SignalP"/>
    </source>
</evidence>
<feature type="domain" description="SGNH hydrolase-type esterase" evidence="2">
    <location>
        <begin position="39"/>
        <end position="275"/>
    </location>
</feature>
<dbReference type="OrthoDB" id="21678at2759"/>
<dbReference type="Proteomes" id="UP000235371">
    <property type="component" value="Unassembled WGS sequence"/>
</dbReference>
<feature type="chain" id="PRO_5014324596" evidence="1">
    <location>
        <begin position="19"/>
        <end position="407"/>
    </location>
</feature>
<reference evidence="3 4" key="1">
    <citation type="submission" date="2016-04" db="EMBL/GenBank/DDBJ databases">
        <title>A degradative enzymes factory behind the ericoid mycorrhizal symbiosis.</title>
        <authorList>
            <consortium name="DOE Joint Genome Institute"/>
            <person name="Martino E."/>
            <person name="Morin E."/>
            <person name="Grelet G."/>
            <person name="Kuo A."/>
            <person name="Kohler A."/>
            <person name="Daghino S."/>
            <person name="Barry K."/>
            <person name="Choi C."/>
            <person name="Cichocki N."/>
            <person name="Clum A."/>
            <person name="Copeland A."/>
            <person name="Hainaut M."/>
            <person name="Haridas S."/>
            <person name="Labutti K."/>
            <person name="Lindquist E."/>
            <person name="Lipzen A."/>
            <person name="Khouja H.-R."/>
            <person name="Murat C."/>
            <person name="Ohm R."/>
            <person name="Olson A."/>
            <person name="Spatafora J."/>
            <person name="Veneault-Fourrey C."/>
            <person name="Henrissat B."/>
            <person name="Grigoriev I."/>
            <person name="Martin F."/>
            <person name="Perotto S."/>
        </authorList>
    </citation>
    <scope>NUCLEOTIDE SEQUENCE [LARGE SCALE GENOMIC DNA]</scope>
    <source>
        <strain evidence="3 4">E</strain>
    </source>
</reference>
<evidence type="ECO:0000313" key="3">
    <source>
        <dbReference type="EMBL" id="PMD64554.1"/>
    </source>
</evidence>
<dbReference type="Gene3D" id="3.40.50.1110">
    <property type="entry name" value="SGNH hydrolase"/>
    <property type="match status" value="1"/>
</dbReference>
<dbReference type="PANTHER" id="PTHR37981">
    <property type="entry name" value="LIPASE 2"/>
    <property type="match status" value="1"/>
</dbReference>
<dbReference type="Pfam" id="PF13472">
    <property type="entry name" value="Lipase_GDSL_2"/>
    <property type="match status" value="1"/>
</dbReference>
<accession>A0A2J6TNG2</accession>
<keyword evidence="3" id="KW-0378">Hydrolase</keyword>
<dbReference type="InterPro" id="IPR037460">
    <property type="entry name" value="SEST-like"/>
</dbReference>
<sequence length="407" mass="43877">MGVLLAGSLLALLTYTSATPIVQQTSRSGFIDLPKSYAALGDSFAAGLGSGFFLNNSRDASDIECIRQDDSYPRQLLQFLPFLLPKDHPFDFTACTGDVLDDIDGQIAKLIGRKFDVLTVTIGGNDFGFEEIAVACAYAKIIPGVDAQAVCDAALDAAFATVDDPAILDKFEQKLDLIKSSSLAPGGTIFVTGYAQLFDGPIEGDACDQISFFPIVELAALNITSFNRLRSNDLTLKINALIEKAVSKAGDEFQFIDFDKVFEGKRFCEQDNDDDPIGANNPNVFFNDLTTILPTPGIAPLDKQTPGLTGVDITDPLQQVSVFHPKGSLPYTPLAAEIAFRILIDALKSHDVVVGPAKHCGGSKHWRRGDDCCYDIPDKCAMVKQEWKDAPTVVCENGDSYAAKIVA</sequence>
<dbReference type="InterPro" id="IPR036514">
    <property type="entry name" value="SGNH_hydro_sf"/>
</dbReference>
<dbReference type="GO" id="GO:0006629">
    <property type="term" value="P:lipid metabolic process"/>
    <property type="evidence" value="ECO:0007669"/>
    <property type="project" value="TreeGrafter"/>
</dbReference>
<keyword evidence="1" id="KW-0732">Signal</keyword>
<dbReference type="GeneID" id="36596352"/>
<dbReference type="RefSeq" id="XP_024741458.1">
    <property type="nucleotide sequence ID" value="XM_024888276.1"/>
</dbReference>
<dbReference type="SUPFAM" id="SSF52266">
    <property type="entry name" value="SGNH hydrolase"/>
    <property type="match status" value="1"/>
</dbReference>
<dbReference type="EMBL" id="KZ613749">
    <property type="protein sequence ID" value="PMD64554.1"/>
    <property type="molecule type" value="Genomic_DNA"/>
</dbReference>
<protein>
    <submittedName>
        <fullName evidence="3">SGNH hydrolase</fullName>
    </submittedName>
</protein>